<reference evidence="21 22" key="1">
    <citation type="submission" date="2020-08" db="EMBL/GenBank/DDBJ databases">
        <title>The Agave Microbiome: Exploring the role of microbial communities in plant adaptations to desert environments.</title>
        <authorList>
            <person name="Partida-Martinez L.P."/>
        </authorList>
    </citation>
    <scope>NUCLEOTIDE SEQUENCE [LARGE SCALE GENOMIC DNA]</scope>
    <source>
        <strain evidence="21 22">AT3.2</strain>
    </source>
</reference>
<dbReference type="InterPro" id="IPR036909">
    <property type="entry name" value="Cyt_c-like_dom_sf"/>
</dbReference>
<dbReference type="InterPro" id="IPR014222">
    <property type="entry name" value="Cyt_c_oxidase_su2"/>
</dbReference>
<dbReference type="SUPFAM" id="SSF49503">
    <property type="entry name" value="Cupredoxins"/>
    <property type="match status" value="1"/>
</dbReference>
<keyword evidence="4" id="KW-0813">Transport</keyword>
<evidence type="ECO:0000256" key="2">
    <source>
        <dbReference type="ARBA" id="ARBA00004418"/>
    </source>
</evidence>
<evidence type="ECO:0000256" key="7">
    <source>
        <dbReference type="ARBA" id="ARBA00022692"/>
    </source>
</evidence>
<comment type="function">
    <text evidence="14">Subunits I and II form the functional core of the enzyme complex. Electrons originating in cytochrome c are transferred via heme a and Cu(A) to the binuclear center formed by heme a3 and Cu(B).</text>
</comment>
<dbReference type="InterPro" id="IPR009056">
    <property type="entry name" value="Cyt_c-like_dom"/>
</dbReference>
<dbReference type="GO" id="GO:0004129">
    <property type="term" value="F:cytochrome-c oxidase activity"/>
    <property type="evidence" value="ECO:0007669"/>
    <property type="project" value="UniProtKB-EC"/>
</dbReference>
<evidence type="ECO:0000256" key="13">
    <source>
        <dbReference type="ARBA" id="ARBA00023136"/>
    </source>
</evidence>
<evidence type="ECO:0000256" key="5">
    <source>
        <dbReference type="ARBA" id="ARBA00022617"/>
    </source>
</evidence>
<dbReference type="InterPro" id="IPR045187">
    <property type="entry name" value="CcO_II"/>
</dbReference>
<evidence type="ECO:0000256" key="16">
    <source>
        <dbReference type="ARBA" id="ARBA00047816"/>
    </source>
</evidence>
<evidence type="ECO:0000256" key="17">
    <source>
        <dbReference type="PROSITE-ProRule" id="PRU00433"/>
    </source>
</evidence>
<dbReference type="PROSITE" id="PS00078">
    <property type="entry name" value="COX2"/>
    <property type="match status" value="1"/>
</dbReference>
<dbReference type="InterPro" id="IPR034236">
    <property type="entry name" value="CuRO_CcO_Caa3_II"/>
</dbReference>
<dbReference type="AlphaFoldDB" id="A0A7X0CFX6"/>
<evidence type="ECO:0000256" key="8">
    <source>
        <dbReference type="ARBA" id="ARBA00022723"/>
    </source>
</evidence>
<organism evidence="21 22">
    <name type="scientific">Massilia aurea</name>
    <dbReference type="NCBI Taxonomy" id="373040"/>
    <lineage>
        <taxon>Bacteria</taxon>
        <taxon>Pseudomonadati</taxon>
        <taxon>Pseudomonadota</taxon>
        <taxon>Betaproteobacteria</taxon>
        <taxon>Burkholderiales</taxon>
        <taxon>Oxalobacteraceae</taxon>
        <taxon>Telluria group</taxon>
        <taxon>Massilia</taxon>
    </lineage>
</organism>
<feature type="domain" description="Cytochrome oxidase subunit II copper A binding" evidence="19">
    <location>
        <begin position="92"/>
        <end position="208"/>
    </location>
</feature>
<evidence type="ECO:0000256" key="4">
    <source>
        <dbReference type="ARBA" id="ARBA00022448"/>
    </source>
</evidence>
<dbReference type="NCBIfam" id="TIGR02866">
    <property type="entry name" value="CoxB"/>
    <property type="match status" value="1"/>
</dbReference>
<dbReference type="GO" id="GO:0042597">
    <property type="term" value="C:periplasmic space"/>
    <property type="evidence" value="ECO:0007669"/>
    <property type="project" value="UniProtKB-SubCell"/>
</dbReference>
<comment type="catalytic activity">
    <reaction evidence="16">
        <text>4 Fe(II)-[cytochrome c] + O2 + 8 H(+)(in) = 4 Fe(III)-[cytochrome c] + 2 H2O + 4 H(+)(out)</text>
        <dbReference type="Rhea" id="RHEA:11436"/>
        <dbReference type="Rhea" id="RHEA-COMP:10350"/>
        <dbReference type="Rhea" id="RHEA-COMP:14399"/>
        <dbReference type="ChEBI" id="CHEBI:15377"/>
        <dbReference type="ChEBI" id="CHEBI:15378"/>
        <dbReference type="ChEBI" id="CHEBI:15379"/>
        <dbReference type="ChEBI" id="CHEBI:29033"/>
        <dbReference type="ChEBI" id="CHEBI:29034"/>
        <dbReference type="EC" id="7.1.1.9"/>
    </reaction>
</comment>
<dbReference type="GO" id="GO:0016491">
    <property type="term" value="F:oxidoreductase activity"/>
    <property type="evidence" value="ECO:0007669"/>
    <property type="project" value="InterPro"/>
</dbReference>
<dbReference type="GO" id="GO:0042773">
    <property type="term" value="P:ATP synthesis coupled electron transport"/>
    <property type="evidence" value="ECO:0007669"/>
    <property type="project" value="TreeGrafter"/>
</dbReference>
<dbReference type="Pfam" id="PF00116">
    <property type="entry name" value="COX2"/>
    <property type="match status" value="1"/>
</dbReference>
<comment type="subcellular location">
    <subcellularLocation>
        <location evidence="1">Membrane</location>
        <topology evidence="1">Multi-pass membrane protein</topology>
    </subcellularLocation>
    <subcellularLocation>
        <location evidence="2">Periplasm</location>
    </subcellularLocation>
</comment>
<dbReference type="InterPro" id="IPR001505">
    <property type="entry name" value="Copper_CuA"/>
</dbReference>
<name>A0A7X0CFX6_9BURK</name>
<evidence type="ECO:0000256" key="1">
    <source>
        <dbReference type="ARBA" id="ARBA00004141"/>
    </source>
</evidence>
<dbReference type="Proteomes" id="UP000540787">
    <property type="component" value="Unassembled WGS sequence"/>
</dbReference>
<evidence type="ECO:0000259" key="19">
    <source>
        <dbReference type="PROSITE" id="PS50857"/>
    </source>
</evidence>
<dbReference type="CDD" id="cd04213">
    <property type="entry name" value="CuRO_CcO_Caa3_II"/>
    <property type="match status" value="1"/>
</dbReference>
<keyword evidence="7 18" id="KW-0812">Transmembrane</keyword>
<dbReference type="InterPro" id="IPR002429">
    <property type="entry name" value="CcO_II-like_C"/>
</dbReference>
<evidence type="ECO:0000313" key="21">
    <source>
        <dbReference type="EMBL" id="MBB6135568.1"/>
    </source>
</evidence>
<dbReference type="GO" id="GO:0016020">
    <property type="term" value="C:membrane"/>
    <property type="evidence" value="ECO:0007669"/>
    <property type="project" value="UniProtKB-SubCell"/>
</dbReference>
<evidence type="ECO:0000256" key="18">
    <source>
        <dbReference type="SAM" id="Phobius"/>
    </source>
</evidence>
<keyword evidence="5 17" id="KW-0349">Heme</keyword>
<sequence length="322" mass="35242">MTPISDIQSVMHPAGADAAIIYQFTWVLFVGGTVIFAIVMGLLALAMRRQARPITPGVWILGAGIAFPVIVLTALLTWSTWRTGQLVPQTSHKALSISVTGKMWWWEVRYRDPTSNREIISANEIVIPVGESVYLGLTASDVIHSLWVPSLAGKRDMIPGRVTGLNLRADKPGTYRGQCAEYCGEQHARMAFHVIALPRPEFDAWLARQAQPAVPADTTVLQRGREAFLAQQCQTCHTIRGVTDVAPQLDARIADAPRLGPDLTHIGSRRHIAAGTLRNHRGTLAGWIADPQAIKTGVFMPPSPDLDGETLRALATYLEHLK</sequence>
<protein>
    <recommendedName>
        <fullName evidence="15">Cytochrome aa3 subunit 2</fullName>
    </recommendedName>
</protein>
<evidence type="ECO:0000256" key="11">
    <source>
        <dbReference type="ARBA" id="ARBA00023004"/>
    </source>
</evidence>
<keyword evidence="6" id="KW-0679">Respiratory chain</keyword>
<evidence type="ECO:0000256" key="15">
    <source>
        <dbReference type="ARBA" id="ARBA00031399"/>
    </source>
</evidence>
<keyword evidence="8 17" id="KW-0479">Metal-binding</keyword>
<keyword evidence="9" id="KW-0249">Electron transport</keyword>
<dbReference type="PANTHER" id="PTHR22888">
    <property type="entry name" value="CYTOCHROME C OXIDASE, SUBUNIT II"/>
    <property type="match status" value="1"/>
</dbReference>
<evidence type="ECO:0000256" key="6">
    <source>
        <dbReference type="ARBA" id="ARBA00022660"/>
    </source>
</evidence>
<dbReference type="PROSITE" id="PS51007">
    <property type="entry name" value="CYTC"/>
    <property type="match status" value="1"/>
</dbReference>
<keyword evidence="22" id="KW-1185">Reference proteome</keyword>
<evidence type="ECO:0000259" key="20">
    <source>
        <dbReference type="PROSITE" id="PS51007"/>
    </source>
</evidence>
<proteinExistence type="inferred from homology"/>
<dbReference type="Pfam" id="PF00034">
    <property type="entry name" value="Cytochrom_C"/>
    <property type="match status" value="1"/>
</dbReference>
<evidence type="ECO:0000256" key="12">
    <source>
        <dbReference type="ARBA" id="ARBA00023008"/>
    </source>
</evidence>
<evidence type="ECO:0000256" key="14">
    <source>
        <dbReference type="ARBA" id="ARBA00024688"/>
    </source>
</evidence>
<feature type="transmembrane region" description="Helical" evidence="18">
    <location>
        <begin position="20"/>
        <end position="46"/>
    </location>
</feature>
<dbReference type="RefSeq" id="WP_221290712.1">
    <property type="nucleotide sequence ID" value="NZ_JACHBX010000004.1"/>
</dbReference>
<dbReference type="EMBL" id="JACHBX010000004">
    <property type="protein sequence ID" value="MBB6135568.1"/>
    <property type="molecule type" value="Genomic_DNA"/>
</dbReference>
<keyword evidence="12" id="KW-0186">Copper</keyword>
<dbReference type="PANTHER" id="PTHR22888:SF9">
    <property type="entry name" value="CYTOCHROME C OXIDASE SUBUNIT 2"/>
    <property type="match status" value="1"/>
</dbReference>
<comment type="caution">
    <text evidence="21">The sequence shown here is derived from an EMBL/GenBank/DDBJ whole genome shotgun (WGS) entry which is preliminary data.</text>
</comment>
<dbReference type="GO" id="GO:0005507">
    <property type="term" value="F:copper ion binding"/>
    <property type="evidence" value="ECO:0007669"/>
    <property type="project" value="InterPro"/>
</dbReference>
<dbReference type="SUPFAM" id="SSF46626">
    <property type="entry name" value="Cytochrome c"/>
    <property type="match status" value="1"/>
</dbReference>
<evidence type="ECO:0000256" key="3">
    <source>
        <dbReference type="ARBA" id="ARBA00007866"/>
    </source>
</evidence>
<dbReference type="PROSITE" id="PS50857">
    <property type="entry name" value="COX2_CUA"/>
    <property type="match status" value="1"/>
</dbReference>
<dbReference type="GO" id="GO:0020037">
    <property type="term" value="F:heme binding"/>
    <property type="evidence" value="ECO:0007669"/>
    <property type="project" value="InterPro"/>
</dbReference>
<evidence type="ECO:0000256" key="9">
    <source>
        <dbReference type="ARBA" id="ARBA00022982"/>
    </source>
</evidence>
<feature type="domain" description="Cytochrome c" evidence="20">
    <location>
        <begin position="219"/>
        <end position="322"/>
    </location>
</feature>
<feature type="transmembrane region" description="Helical" evidence="18">
    <location>
        <begin position="58"/>
        <end position="81"/>
    </location>
</feature>
<gene>
    <name evidence="21" type="ORF">HD842_003735</name>
</gene>
<dbReference type="InterPro" id="IPR008972">
    <property type="entry name" value="Cupredoxin"/>
</dbReference>
<evidence type="ECO:0000256" key="10">
    <source>
        <dbReference type="ARBA" id="ARBA00022989"/>
    </source>
</evidence>
<evidence type="ECO:0000313" key="22">
    <source>
        <dbReference type="Proteomes" id="UP000540787"/>
    </source>
</evidence>
<keyword evidence="13 18" id="KW-0472">Membrane</keyword>
<keyword evidence="10 18" id="KW-1133">Transmembrane helix</keyword>
<keyword evidence="11 17" id="KW-0408">Iron</keyword>
<comment type="similarity">
    <text evidence="3">Belongs to the cytochrome c oxidase subunit 2 family.</text>
</comment>
<dbReference type="Gene3D" id="2.60.40.420">
    <property type="entry name" value="Cupredoxins - blue copper proteins"/>
    <property type="match status" value="1"/>
</dbReference>
<accession>A0A7X0CFX6</accession>